<evidence type="ECO:0000256" key="1">
    <source>
        <dbReference type="SAM" id="SignalP"/>
    </source>
</evidence>
<dbReference type="EMBL" id="BPVZ01000107">
    <property type="protein sequence ID" value="GKV34716.1"/>
    <property type="molecule type" value="Genomic_DNA"/>
</dbReference>
<gene>
    <name evidence="2" type="ORF">SLEP1_g43065</name>
</gene>
<reference evidence="2 3" key="1">
    <citation type="journal article" date="2021" name="Commun. Biol.">
        <title>The genome of Shorea leprosula (Dipterocarpaceae) highlights the ecological relevance of drought in aseasonal tropical rainforests.</title>
        <authorList>
            <person name="Ng K.K.S."/>
            <person name="Kobayashi M.J."/>
            <person name="Fawcett J.A."/>
            <person name="Hatakeyama M."/>
            <person name="Paape T."/>
            <person name="Ng C.H."/>
            <person name="Ang C.C."/>
            <person name="Tnah L.H."/>
            <person name="Lee C.T."/>
            <person name="Nishiyama T."/>
            <person name="Sese J."/>
            <person name="O'Brien M.J."/>
            <person name="Copetti D."/>
            <person name="Mohd Noor M.I."/>
            <person name="Ong R.C."/>
            <person name="Putra M."/>
            <person name="Sireger I.Z."/>
            <person name="Indrioko S."/>
            <person name="Kosugi Y."/>
            <person name="Izuno A."/>
            <person name="Isagi Y."/>
            <person name="Lee S.L."/>
            <person name="Shimizu K.K."/>
        </authorList>
    </citation>
    <scope>NUCLEOTIDE SEQUENCE [LARGE SCALE GENOMIC DNA]</scope>
    <source>
        <strain evidence="2">214</strain>
    </source>
</reference>
<name>A0AAV5LBT8_9ROSI</name>
<dbReference type="Proteomes" id="UP001054252">
    <property type="component" value="Unassembled WGS sequence"/>
</dbReference>
<feature type="chain" id="PRO_5044000146" evidence="1">
    <location>
        <begin position="18"/>
        <end position="38"/>
    </location>
</feature>
<feature type="signal peptide" evidence="1">
    <location>
        <begin position="1"/>
        <end position="17"/>
    </location>
</feature>
<protein>
    <submittedName>
        <fullName evidence="2">Uncharacterized protein</fullName>
    </submittedName>
</protein>
<dbReference type="AlphaFoldDB" id="A0AAV5LBT8"/>
<sequence>MGSQFLCFFLWILRLIGENPLVKDQILLLNQLSTLLDP</sequence>
<accession>A0AAV5LBT8</accession>
<keyword evidence="3" id="KW-1185">Reference proteome</keyword>
<evidence type="ECO:0000313" key="2">
    <source>
        <dbReference type="EMBL" id="GKV34716.1"/>
    </source>
</evidence>
<organism evidence="2 3">
    <name type="scientific">Rubroshorea leprosula</name>
    <dbReference type="NCBI Taxonomy" id="152421"/>
    <lineage>
        <taxon>Eukaryota</taxon>
        <taxon>Viridiplantae</taxon>
        <taxon>Streptophyta</taxon>
        <taxon>Embryophyta</taxon>
        <taxon>Tracheophyta</taxon>
        <taxon>Spermatophyta</taxon>
        <taxon>Magnoliopsida</taxon>
        <taxon>eudicotyledons</taxon>
        <taxon>Gunneridae</taxon>
        <taxon>Pentapetalae</taxon>
        <taxon>rosids</taxon>
        <taxon>malvids</taxon>
        <taxon>Malvales</taxon>
        <taxon>Dipterocarpaceae</taxon>
        <taxon>Rubroshorea</taxon>
    </lineage>
</organism>
<comment type="caution">
    <text evidence="2">The sequence shown here is derived from an EMBL/GenBank/DDBJ whole genome shotgun (WGS) entry which is preliminary data.</text>
</comment>
<evidence type="ECO:0000313" key="3">
    <source>
        <dbReference type="Proteomes" id="UP001054252"/>
    </source>
</evidence>
<proteinExistence type="predicted"/>
<keyword evidence="1" id="KW-0732">Signal</keyword>